<keyword evidence="8 10" id="KW-1133">Transmembrane helix</keyword>
<evidence type="ECO:0000256" key="6">
    <source>
        <dbReference type="ARBA" id="ARBA00022592"/>
    </source>
</evidence>
<evidence type="ECO:0000256" key="8">
    <source>
        <dbReference type="ARBA" id="ARBA00022989"/>
    </source>
</evidence>
<evidence type="ECO:0000313" key="13">
    <source>
        <dbReference type="Proteomes" id="UP001156441"/>
    </source>
</evidence>
<keyword evidence="6" id="KW-0592">Phosphate transport</keyword>
<keyword evidence="7 10" id="KW-0812">Transmembrane</keyword>
<feature type="transmembrane region" description="Helical" evidence="10">
    <location>
        <begin position="178"/>
        <end position="204"/>
    </location>
</feature>
<comment type="function">
    <text evidence="1">Part of the binding-protein-dependent transport system for phosphate; probably responsible for the translocation of the substrate across the membrane.</text>
</comment>
<gene>
    <name evidence="12" type="primary">pstA</name>
    <name evidence="12" type="ORF">JT362_22680</name>
</gene>
<dbReference type="EMBL" id="JAFFZE010000016">
    <property type="protein sequence ID" value="MCT2585927.1"/>
    <property type="molecule type" value="Genomic_DNA"/>
</dbReference>
<keyword evidence="9 10" id="KW-0472">Membrane</keyword>
<sequence>MTDVQTPVDIEASLAGRKLTHGKLPRYTPMAVFVGSLVLVGGLLAVLGSFSIPLTVFLGVLLHAVVLLVVTRMVEGGRAAKDRLATTLMYSAFGLALIPLISLMWTVLQNGLKRFDLYFLTYTMRGVFGGMDAGGAYHAIIGTLEITLFATLISVPIGLLTAVYLVEYGPTRLGKAITFFVDVMTGIPSIVAGLFAYALFVLFFGPGVRMGVVGSVALSVLMIPVVVRATEEMLKLVPNELREAAYALGVPKWLTIVKVVLRTAAAGIVTGVMLAIARIIGETAPLLLTVGVVNSANFDLFDGRMMTLPVYVYRQYSQGFAPNGITTINYDRAWAAALTLILIVMLLFAVARLVSRFFAPKTGRR</sequence>
<dbReference type="InterPro" id="IPR000515">
    <property type="entry name" value="MetI-like"/>
</dbReference>
<comment type="similarity">
    <text evidence="3 10">Belongs to the binding-protein-dependent transport system permease family. CysTW subfamily.</text>
</comment>
<evidence type="ECO:0000256" key="10">
    <source>
        <dbReference type="RuleBase" id="RU363043"/>
    </source>
</evidence>
<keyword evidence="4" id="KW-0813">Transport</keyword>
<accession>A0ABT2JDI4</accession>
<dbReference type="PANTHER" id="PTHR42922:SF1">
    <property type="entry name" value="PHOSPHATE TRANSPORT SYSTEM PERMEASE PROTEIN PSTA"/>
    <property type="match status" value="1"/>
</dbReference>
<dbReference type="PANTHER" id="PTHR42922">
    <property type="entry name" value="PHOSPHATE TRANSPORT SYSTEM PERMEASE PROTEIN PSTA"/>
    <property type="match status" value="1"/>
</dbReference>
<dbReference type="RefSeq" id="WP_260193667.1">
    <property type="nucleotide sequence ID" value="NZ_JAFFZE010000016.1"/>
</dbReference>
<dbReference type="NCBIfam" id="TIGR00974">
    <property type="entry name" value="3a0107s02c"/>
    <property type="match status" value="1"/>
</dbReference>
<dbReference type="CDD" id="cd06261">
    <property type="entry name" value="TM_PBP2"/>
    <property type="match status" value="1"/>
</dbReference>
<name>A0ABT2JDI4_9PSEU</name>
<evidence type="ECO:0000256" key="2">
    <source>
        <dbReference type="ARBA" id="ARBA00004651"/>
    </source>
</evidence>
<dbReference type="InterPro" id="IPR035906">
    <property type="entry name" value="MetI-like_sf"/>
</dbReference>
<evidence type="ECO:0000313" key="12">
    <source>
        <dbReference type="EMBL" id="MCT2585927.1"/>
    </source>
</evidence>
<feature type="transmembrane region" description="Helical" evidence="10">
    <location>
        <begin position="210"/>
        <end position="227"/>
    </location>
</feature>
<dbReference type="Proteomes" id="UP001156441">
    <property type="component" value="Unassembled WGS sequence"/>
</dbReference>
<comment type="subcellular location">
    <subcellularLocation>
        <location evidence="2 10">Cell membrane</location>
        <topology evidence="2 10">Multi-pass membrane protein</topology>
    </subcellularLocation>
</comment>
<dbReference type="Gene3D" id="1.10.3720.10">
    <property type="entry name" value="MetI-like"/>
    <property type="match status" value="1"/>
</dbReference>
<dbReference type="PROSITE" id="PS50928">
    <property type="entry name" value="ABC_TM1"/>
    <property type="match status" value="1"/>
</dbReference>
<protein>
    <recommendedName>
        <fullName evidence="10">Phosphate transport system permease protein PstA</fullName>
    </recommendedName>
</protein>
<dbReference type="SUPFAM" id="SSF161098">
    <property type="entry name" value="MetI-like"/>
    <property type="match status" value="1"/>
</dbReference>
<feature type="transmembrane region" description="Helical" evidence="10">
    <location>
        <begin position="87"/>
        <end position="108"/>
    </location>
</feature>
<proteinExistence type="inferred from homology"/>
<evidence type="ECO:0000256" key="4">
    <source>
        <dbReference type="ARBA" id="ARBA00022448"/>
    </source>
</evidence>
<dbReference type="InterPro" id="IPR005672">
    <property type="entry name" value="Phosphate_PstA"/>
</dbReference>
<feature type="transmembrane region" description="Helical" evidence="10">
    <location>
        <begin position="27"/>
        <end position="50"/>
    </location>
</feature>
<feature type="transmembrane region" description="Helical" evidence="10">
    <location>
        <begin position="259"/>
        <end position="280"/>
    </location>
</feature>
<comment type="caution">
    <text evidence="12">The sequence shown here is derived from an EMBL/GenBank/DDBJ whole genome shotgun (WGS) entry which is preliminary data.</text>
</comment>
<feature type="domain" description="ABC transmembrane type-1" evidence="11">
    <location>
        <begin position="140"/>
        <end position="351"/>
    </location>
</feature>
<evidence type="ECO:0000256" key="7">
    <source>
        <dbReference type="ARBA" id="ARBA00022692"/>
    </source>
</evidence>
<feature type="transmembrane region" description="Helical" evidence="10">
    <location>
        <begin position="56"/>
        <end position="75"/>
    </location>
</feature>
<feature type="transmembrane region" description="Helical" evidence="10">
    <location>
        <begin position="146"/>
        <end position="166"/>
    </location>
</feature>
<evidence type="ECO:0000256" key="1">
    <source>
        <dbReference type="ARBA" id="ARBA00003510"/>
    </source>
</evidence>
<organism evidence="12 13">
    <name type="scientific">Actinophytocola gossypii</name>
    <dbReference type="NCBI Taxonomy" id="2812003"/>
    <lineage>
        <taxon>Bacteria</taxon>
        <taxon>Bacillati</taxon>
        <taxon>Actinomycetota</taxon>
        <taxon>Actinomycetes</taxon>
        <taxon>Pseudonocardiales</taxon>
        <taxon>Pseudonocardiaceae</taxon>
    </lineage>
</organism>
<reference evidence="12 13" key="1">
    <citation type="submission" date="2021-02" db="EMBL/GenBank/DDBJ databases">
        <title>Actinophytocola xerophila sp. nov., isolated from soil of cotton cropping field.</title>
        <authorList>
            <person name="Huang R."/>
            <person name="Chen X."/>
            <person name="Ge X."/>
            <person name="Liu W."/>
        </authorList>
    </citation>
    <scope>NUCLEOTIDE SEQUENCE [LARGE SCALE GENOMIC DNA]</scope>
    <source>
        <strain evidence="12 13">S1-96</strain>
    </source>
</reference>
<keyword evidence="13" id="KW-1185">Reference proteome</keyword>
<feature type="transmembrane region" description="Helical" evidence="10">
    <location>
        <begin position="333"/>
        <end position="355"/>
    </location>
</feature>
<keyword evidence="5 10" id="KW-1003">Cell membrane</keyword>
<dbReference type="Pfam" id="PF00528">
    <property type="entry name" value="BPD_transp_1"/>
    <property type="match status" value="1"/>
</dbReference>
<evidence type="ECO:0000256" key="3">
    <source>
        <dbReference type="ARBA" id="ARBA00007069"/>
    </source>
</evidence>
<evidence type="ECO:0000256" key="9">
    <source>
        <dbReference type="ARBA" id="ARBA00023136"/>
    </source>
</evidence>
<dbReference type="InterPro" id="IPR051408">
    <property type="entry name" value="Phosphate_transprt_permease"/>
</dbReference>
<evidence type="ECO:0000256" key="5">
    <source>
        <dbReference type="ARBA" id="ARBA00022475"/>
    </source>
</evidence>
<evidence type="ECO:0000259" key="11">
    <source>
        <dbReference type="PROSITE" id="PS50928"/>
    </source>
</evidence>